<proteinExistence type="predicted"/>
<evidence type="ECO:0000256" key="1">
    <source>
        <dbReference type="ARBA" id="ARBA00012417"/>
    </source>
</evidence>
<keyword evidence="3" id="KW-0808">Transferase</keyword>
<dbReference type="InterPro" id="IPR004805">
    <property type="entry name" value="DnaE2/DnaE/PolC"/>
</dbReference>
<dbReference type="Gene3D" id="3.20.20.140">
    <property type="entry name" value="Metal-dependent hydrolases"/>
    <property type="match status" value="1"/>
</dbReference>
<evidence type="ECO:0000256" key="2">
    <source>
        <dbReference type="ARBA" id="ARBA00019114"/>
    </source>
</evidence>
<name>A0AA37QHS3_9BACT</name>
<organism evidence="9 10">
    <name type="scientific">Roseisolibacter agri</name>
    <dbReference type="NCBI Taxonomy" id="2014610"/>
    <lineage>
        <taxon>Bacteria</taxon>
        <taxon>Pseudomonadati</taxon>
        <taxon>Gemmatimonadota</taxon>
        <taxon>Gemmatimonadia</taxon>
        <taxon>Gemmatimonadales</taxon>
        <taxon>Gemmatimonadaceae</taxon>
        <taxon>Roseisolibacter</taxon>
    </lineage>
</organism>
<dbReference type="Gene3D" id="1.10.150.870">
    <property type="match status" value="1"/>
</dbReference>
<keyword evidence="6 9" id="KW-0239">DNA-directed DNA polymerase</keyword>
<dbReference type="GO" id="GO:0003887">
    <property type="term" value="F:DNA-directed DNA polymerase activity"/>
    <property type="evidence" value="ECO:0007669"/>
    <property type="project" value="UniProtKB-KW"/>
</dbReference>
<dbReference type="Pfam" id="PF07733">
    <property type="entry name" value="DNA_pol3_alpha"/>
    <property type="match status" value="1"/>
</dbReference>
<comment type="catalytic activity">
    <reaction evidence="7">
        <text>DNA(n) + a 2'-deoxyribonucleoside 5'-triphosphate = DNA(n+1) + diphosphate</text>
        <dbReference type="Rhea" id="RHEA:22508"/>
        <dbReference type="Rhea" id="RHEA-COMP:17339"/>
        <dbReference type="Rhea" id="RHEA-COMP:17340"/>
        <dbReference type="ChEBI" id="CHEBI:33019"/>
        <dbReference type="ChEBI" id="CHEBI:61560"/>
        <dbReference type="ChEBI" id="CHEBI:173112"/>
        <dbReference type="EC" id="2.7.7.7"/>
    </reaction>
</comment>
<dbReference type="CDD" id="cd12113">
    <property type="entry name" value="PHP_PolIIIA_DnaE3"/>
    <property type="match status" value="1"/>
</dbReference>
<dbReference type="InterPro" id="IPR011708">
    <property type="entry name" value="DNA_pol3_alpha_NTPase_dom"/>
</dbReference>
<dbReference type="Pfam" id="PF14579">
    <property type="entry name" value="HHH_6"/>
    <property type="match status" value="1"/>
</dbReference>
<dbReference type="GO" id="GO:0006260">
    <property type="term" value="P:DNA replication"/>
    <property type="evidence" value="ECO:0007669"/>
    <property type="project" value="UniProtKB-KW"/>
</dbReference>
<keyword evidence="5" id="KW-0235">DNA replication</keyword>
<evidence type="ECO:0000313" key="10">
    <source>
        <dbReference type="Proteomes" id="UP001161325"/>
    </source>
</evidence>
<evidence type="ECO:0000256" key="4">
    <source>
        <dbReference type="ARBA" id="ARBA00022695"/>
    </source>
</evidence>
<dbReference type="InterPro" id="IPR040982">
    <property type="entry name" value="DNA_pol3_finger"/>
</dbReference>
<comment type="caution">
    <text evidence="9">The sequence shown here is derived from an EMBL/GenBank/DDBJ whole genome shotgun (WGS) entry which is preliminary data.</text>
</comment>
<dbReference type="Pfam" id="PF02811">
    <property type="entry name" value="PHP"/>
    <property type="match status" value="1"/>
</dbReference>
<evidence type="ECO:0000313" key="9">
    <source>
        <dbReference type="EMBL" id="GLC26018.1"/>
    </source>
</evidence>
<dbReference type="Proteomes" id="UP001161325">
    <property type="component" value="Unassembled WGS sequence"/>
</dbReference>
<dbReference type="PANTHER" id="PTHR32294">
    <property type="entry name" value="DNA POLYMERASE III SUBUNIT ALPHA"/>
    <property type="match status" value="1"/>
</dbReference>
<dbReference type="RefSeq" id="WP_284350489.1">
    <property type="nucleotide sequence ID" value="NZ_BRXS01000004.1"/>
</dbReference>
<feature type="domain" description="Polymerase/histidinol phosphatase N-terminal" evidence="8">
    <location>
        <begin position="4"/>
        <end position="71"/>
    </location>
</feature>
<sequence length="1169" mass="128367">MSFVHLHCHSEYSLLDGANRIEDLIRRAQELEQPALAITDHGNMHAAWEFQEKAKKAKLKPILGMEAYVAPGSRLERARPAPGAKPYHHLVLLARDLTGYKNLVKLSSLAYTEGFYVKPRVDRELLAAHSEGLIVTSACLAGEVAGHLMDDRWEQAREAAAWYAELFKDRYYLEVQAHDSGGQKELNDRIFKLSADMGLPVVATNDAHFLKANDHAAHDVLLCIGLGKDLKDPDRMHYDRGLYFKNHLEMGERFPGRTDVLENTLKIADEVDVQFGKKYNVPSFPLPPDVATENDLLVKLSKEGALERYAGKRGAAPGELAAEVQERLDYELGVILQTGYAGYFLIVADFIKAARDRGIPVGPGRGSAAGSLVAYALGITNVCPLEFDLLFERFLNPERVSMPDVDVDFCFERRGEVIEYVRQKYGKESVCQIVTFGTMKSRAVVKDVGRVLGFTPAETDALAKLIPNAPNFSLSIDEAIEQVPDVKRFYETDARYRELLDYASALEGLSRHTGVHAAGVVIAPGPVHEFVPVCTQSSKGSGGEGGDEKITVAQYDMNCLEKAGMLKMDFLGLTTLTVIFDALTSIKQRTGEWLDLDGMGFDDEKTYQMLRSGRTAGVFQFESPLATDVLRQMRCDRFDDLVASNALLRPGPLDSGMHKVYIRRKRGEEPVSYALPELEPILRETQGVITYQEQVMRIAQRLAGISLAEADVLRKAVGKKDAELIKAELGKFETKAIAQGHDKSIIKDLAGQIETFGRYGFNKSHSVAYSVVSYHTAYLKANYPADFMAALLSACIGDTDSVVKYVAEAREMGIEVLPPDVNESGYKFTVVGEKRIRFGLGAVRNVGQGAVDSIIAARFAEGVYKDFFDFVERVDLRACNKRVFEALIAAGALDGLGGHRAQYVTALDHAISEALLKQEERELGQVSLFGDVLGGGAPAQAKPTLPHVPAWSESDRLANEKAILGFYVSGHPLEPFRAEAELFATHKISELGTWTPTPIALACVITAARRQISKRSGAEFARLTLEDFSGSSEVLVFPEAWAVLADQVKTDVPVLVEGGYSKRDQGAESPTFIVEKVTRLAEKRVNGQVAVAIELAAGADLTPSVMRDVRATCDAYPGTAALELRWRDPRAGQTARFRSRSLTVAASNAALNELRALLGDERVKLVRGG</sequence>
<gene>
    <name evidence="9" type="ORF">rosag_25310</name>
</gene>
<dbReference type="EC" id="2.7.7.7" evidence="1"/>
<accession>A0AA37QHS3</accession>
<protein>
    <recommendedName>
        <fullName evidence="2">DNA polymerase III subunit alpha</fullName>
        <ecNumber evidence="1">2.7.7.7</ecNumber>
    </recommendedName>
</protein>
<evidence type="ECO:0000256" key="6">
    <source>
        <dbReference type="ARBA" id="ARBA00022932"/>
    </source>
</evidence>
<dbReference type="InterPro" id="IPR029460">
    <property type="entry name" value="DNAPol_HHH"/>
</dbReference>
<evidence type="ECO:0000259" key="8">
    <source>
        <dbReference type="SMART" id="SM00481"/>
    </source>
</evidence>
<dbReference type="NCBIfam" id="TIGR00594">
    <property type="entry name" value="polc"/>
    <property type="match status" value="1"/>
</dbReference>
<keyword evidence="10" id="KW-1185">Reference proteome</keyword>
<dbReference type="NCBIfam" id="NF004226">
    <property type="entry name" value="PRK05673.1"/>
    <property type="match status" value="1"/>
</dbReference>
<dbReference type="AlphaFoldDB" id="A0AA37QHS3"/>
<dbReference type="SUPFAM" id="SSF89550">
    <property type="entry name" value="PHP domain-like"/>
    <property type="match status" value="1"/>
</dbReference>
<dbReference type="Gene3D" id="1.10.10.1600">
    <property type="entry name" value="Bacterial DNA polymerase III alpha subunit, thumb domain"/>
    <property type="match status" value="1"/>
</dbReference>
<dbReference type="InterPro" id="IPR016195">
    <property type="entry name" value="Pol/histidinol_Pase-like"/>
</dbReference>
<keyword evidence="4" id="KW-0548">Nucleotidyltransferase</keyword>
<dbReference type="InterPro" id="IPR003141">
    <property type="entry name" value="Pol/His_phosphatase_N"/>
</dbReference>
<dbReference type="EMBL" id="BRXS01000004">
    <property type="protein sequence ID" value="GLC26018.1"/>
    <property type="molecule type" value="Genomic_DNA"/>
</dbReference>
<reference evidence="9" key="1">
    <citation type="submission" date="2022-08" db="EMBL/GenBank/DDBJ databases">
        <title>Draft genome sequencing of Roseisolibacter agri AW1220.</title>
        <authorList>
            <person name="Tobiishi Y."/>
            <person name="Tonouchi A."/>
        </authorList>
    </citation>
    <scope>NUCLEOTIDE SEQUENCE</scope>
    <source>
        <strain evidence="9">AW1220</strain>
    </source>
</reference>
<evidence type="ECO:0000256" key="5">
    <source>
        <dbReference type="ARBA" id="ARBA00022705"/>
    </source>
</evidence>
<dbReference type="PANTHER" id="PTHR32294:SF0">
    <property type="entry name" value="DNA POLYMERASE III SUBUNIT ALPHA"/>
    <property type="match status" value="1"/>
</dbReference>
<dbReference type="GO" id="GO:0008408">
    <property type="term" value="F:3'-5' exonuclease activity"/>
    <property type="evidence" value="ECO:0007669"/>
    <property type="project" value="InterPro"/>
</dbReference>
<dbReference type="SMART" id="SM00481">
    <property type="entry name" value="POLIIIAc"/>
    <property type="match status" value="1"/>
</dbReference>
<dbReference type="InterPro" id="IPR041931">
    <property type="entry name" value="DNA_pol3_alpha_thumb_dom"/>
</dbReference>
<dbReference type="Pfam" id="PF17657">
    <property type="entry name" value="DNA_pol3_finger"/>
    <property type="match status" value="1"/>
</dbReference>
<evidence type="ECO:0000256" key="3">
    <source>
        <dbReference type="ARBA" id="ARBA00022679"/>
    </source>
</evidence>
<dbReference type="CDD" id="cd04485">
    <property type="entry name" value="DnaE_OBF"/>
    <property type="match status" value="1"/>
</dbReference>
<dbReference type="InterPro" id="IPR004013">
    <property type="entry name" value="PHP_dom"/>
</dbReference>
<evidence type="ECO:0000256" key="7">
    <source>
        <dbReference type="ARBA" id="ARBA00049244"/>
    </source>
</evidence>